<keyword evidence="2" id="KW-0472">Membrane</keyword>
<organism evidence="3 4">
    <name type="scientific">Larsenimonas suaedae</name>
    <dbReference type="NCBI Taxonomy" id="1851019"/>
    <lineage>
        <taxon>Bacteria</taxon>
        <taxon>Pseudomonadati</taxon>
        <taxon>Pseudomonadota</taxon>
        <taxon>Gammaproteobacteria</taxon>
        <taxon>Oceanospirillales</taxon>
        <taxon>Halomonadaceae</taxon>
        <taxon>Larsenimonas</taxon>
    </lineage>
</organism>
<reference evidence="3 4" key="1">
    <citation type="submission" date="2023-04" db="EMBL/GenBank/DDBJ databases">
        <title>A long-awaited taxogenomic arrangement of the family Halomonadaceae.</title>
        <authorList>
            <person name="De La Haba R."/>
            <person name="Chuvochina M."/>
            <person name="Wittouck S."/>
            <person name="Arahal D.R."/>
            <person name="Sanchez-Porro C."/>
            <person name="Hugenholtz P."/>
            <person name="Ventosa A."/>
        </authorList>
    </citation>
    <scope>NUCLEOTIDE SEQUENCE [LARGE SCALE GENOMIC DNA]</scope>
    <source>
        <strain evidence="3 4">DSM 22428</strain>
    </source>
</reference>
<keyword evidence="4" id="KW-1185">Reference proteome</keyword>
<evidence type="ECO:0000313" key="3">
    <source>
        <dbReference type="EMBL" id="MDR5895023.1"/>
    </source>
</evidence>
<dbReference type="EMBL" id="JARWAO010000001">
    <property type="protein sequence ID" value="MDR5895023.1"/>
    <property type="molecule type" value="Genomic_DNA"/>
</dbReference>
<feature type="transmembrane region" description="Helical" evidence="2">
    <location>
        <begin position="20"/>
        <end position="40"/>
    </location>
</feature>
<sequence length="67" mass="7976">MNHNDAVANYDTYHWFLQGGLVFAYILLFSAIAGTLYLVFRNKKKNKRQREQQMQQSNRGEPQKQNR</sequence>
<feature type="region of interest" description="Disordered" evidence="1">
    <location>
        <begin position="47"/>
        <end position="67"/>
    </location>
</feature>
<keyword evidence="2" id="KW-0812">Transmembrane</keyword>
<evidence type="ECO:0000256" key="2">
    <source>
        <dbReference type="SAM" id="Phobius"/>
    </source>
</evidence>
<dbReference type="Proteomes" id="UP001269375">
    <property type="component" value="Unassembled WGS sequence"/>
</dbReference>
<name>A0ABU1GSP2_9GAMM</name>
<evidence type="ECO:0000256" key="1">
    <source>
        <dbReference type="SAM" id="MobiDB-lite"/>
    </source>
</evidence>
<protein>
    <recommendedName>
        <fullName evidence="5">Heme exporter protein D</fullName>
    </recommendedName>
</protein>
<proteinExistence type="predicted"/>
<gene>
    <name evidence="3" type="ORF">QC825_02895</name>
</gene>
<evidence type="ECO:0000313" key="4">
    <source>
        <dbReference type="Proteomes" id="UP001269375"/>
    </source>
</evidence>
<dbReference type="RefSeq" id="WP_251592403.1">
    <property type="nucleotide sequence ID" value="NZ_JAMLJI010000002.1"/>
</dbReference>
<evidence type="ECO:0008006" key="5">
    <source>
        <dbReference type="Google" id="ProtNLM"/>
    </source>
</evidence>
<comment type="caution">
    <text evidence="3">The sequence shown here is derived from an EMBL/GenBank/DDBJ whole genome shotgun (WGS) entry which is preliminary data.</text>
</comment>
<accession>A0ABU1GSP2</accession>
<keyword evidence="2" id="KW-1133">Transmembrane helix</keyword>